<dbReference type="EMBL" id="JACTNZ010000001">
    <property type="protein sequence ID" value="KAG5565192.1"/>
    <property type="molecule type" value="Genomic_DNA"/>
</dbReference>
<dbReference type="Proteomes" id="UP000823749">
    <property type="component" value="Chromosome 1"/>
</dbReference>
<dbReference type="AlphaFoldDB" id="A0AAV6LJK7"/>
<name>A0AAV6LJK7_9ERIC</name>
<sequence length="137" mass="15804">MHSFPGEDIYFVGRDSHTPPFYSGMPYISSCISIYPQNRNQNENSFQLLKVVVELGRSFNDSSYAWPLFVCRSEEKENAHEERRILGELDRCNTELPKEEAADNNNSGRTASIVPEREPRTLDVFWFLKPCTLSSYS</sequence>
<proteinExistence type="predicted"/>
<evidence type="ECO:0000313" key="2">
    <source>
        <dbReference type="Proteomes" id="UP000823749"/>
    </source>
</evidence>
<reference evidence="1" key="1">
    <citation type="submission" date="2020-08" db="EMBL/GenBank/DDBJ databases">
        <title>Plant Genome Project.</title>
        <authorList>
            <person name="Zhang R.-G."/>
        </authorList>
    </citation>
    <scope>NUCLEOTIDE SEQUENCE</scope>
    <source>
        <strain evidence="1">WSP0</strain>
        <tissue evidence="1">Leaf</tissue>
    </source>
</reference>
<keyword evidence="2" id="KW-1185">Reference proteome</keyword>
<protein>
    <submittedName>
        <fullName evidence="1">Uncharacterized protein</fullName>
    </submittedName>
</protein>
<organism evidence="1 2">
    <name type="scientific">Rhododendron griersonianum</name>
    <dbReference type="NCBI Taxonomy" id="479676"/>
    <lineage>
        <taxon>Eukaryota</taxon>
        <taxon>Viridiplantae</taxon>
        <taxon>Streptophyta</taxon>
        <taxon>Embryophyta</taxon>
        <taxon>Tracheophyta</taxon>
        <taxon>Spermatophyta</taxon>
        <taxon>Magnoliopsida</taxon>
        <taxon>eudicotyledons</taxon>
        <taxon>Gunneridae</taxon>
        <taxon>Pentapetalae</taxon>
        <taxon>asterids</taxon>
        <taxon>Ericales</taxon>
        <taxon>Ericaceae</taxon>
        <taxon>Ericoideae</taxon>
        <taxon>Rhodoreae</taxon>
        <taxon>Rhododendron</taxon>
    </lineage>
</organism>
<comment type="caution">
    <text evidence="1">The sequence shown here is derived from an EMBL/GenBank/DDBJ whole genome shotgun (WGS) entry which is preliminary data.</text>
</comment>
<accession>A0AAV6LJK7</accession>
<evidence type="ECO:0000313" key="1">
    <source>
        <dbReference type="EMBL" id="KAG5565192.1"/>
    </source>
</evidence>
<gene>
    <name evidence="1" type="ORF">RHGRI_001180</name>
</gene>